<dbReference type="EMBL" id="HG673042">
    <property type="protein sequence ID" value="CDI83016.1"/>
    <property type="molecule type" value="Genomic_DNA"/>
</dbReference>
<keyword evidence="3" id="KW-1185">Reference proteome</keyword>
<protein>
    <recommendedName>
        <fullName evidence="4">PAS domain-containing protein</fullName>
    </recommendedName>
</protein>
<dbReference type="OrthoDB" id="347030at2759"/>
<gene>
    <name evidence="2" type="ORF">EAH_00032230</name>
</gene>
<reference evidence="2" key="1">
    <citation type="submission" date="2013-10" db="EMBL/GenBank/DDBJ databases">
        <title>Genomic analysis of the causative agents of coccidiosis in chickens.</title>
        <authorList>
            <person name="Reid A.J."/>
            <person name="Blake D."/>
            <person name="Billington K."/>
            <person name="Browne H."/>
            <person name="Dunn M."/>
            <person name="Hung S."/>
            <person name="Kawahara F."/>
            <person name="Miranda-Saavedra D."/>
            <person name="Mourier T."/>
            <person name="Nagra H."/>
            <person name="Otto T.D."/>
            <person name="Rawlings N."/>
            <person name="Sanchez A."/>
            <person name="Sanders M."/>
            <person name="Subramaniam C."/>
            <person name="Tay Y."/>
            <person name="Dear P."/>
            <person name="Doerig C."/>
            <person name="Gruber A."/>
            <person name="Parkinson J."/>
            <person name="Shirley M."/>
            <person name="Wan K.L."/>
            <person name="Berriman M."/>
            <person name="Tomley F."/>
            <person name="Pain A."/>
        </authorList>
    </citation>
    <scope>NUCLEOTIDE SEQUENCE</scope>
    <source>
        <strain evidence="2">Houghton</strain>
    </source>
</reference>
<evidence type="ECO:0000313" key="3">
    <source>
        <dbReference type="Proteomes" id="UP000018050"/>
    </source>
</evidence>
<dbReference type="VEuPathDB" id="ToxoDB:EAH_00032230"/>
<evidence type="ECO:0000313" key="2">
    <source>
        <dbReference type="EMBL" id="CDI83016.1"/>
    </source>
</evidence>
<dbReference type="Proteomes" id="UP000018050">
    <property type="component" value="Unassembled WGS sequence"/>
</dbReference>
<name>U6GS24_EIMAC</name>
<feature type="compositionally biased region" description="Low complexity" evidence="1">
    <location>
        <begin position="328"/>
        <end position="360"/>
    </location>
</feature>
<sequence length="683" mass="72300">MGMLSGGLTPFQLLFAASSCIFFLTHSLRLVAALTEGCVIICNERRRILWAFPIASAEQWGPLRGPLLEALGGPSSSTQGAGEVLCEDLVHPEDRKALIKAFEIAGEQRKKKEGQEPLKEGEGQQQMLLGAEKEGPPETPVVLVRSNTCKEEAGGARLFRVSVSGCCGSSSLFVCLWNDATRQRRSAAVQEALVYGLSDCMSTVVWVVDPAAATDQADPATAAAVVREEAAAAAAAVEGAAAASAPILPSGSEIDQGGPSESDGVLEGGDSSSREKTDPEMSGTAYDEGSSGTGMPEPSLFSEGQQQERCYTELAAVSPRLMCSCISRSSSGSNEGEEAAASSSGGASSFLRASSSGVSSTHPAANEPPVAPASLCPSVYQTQLDVVTADREGLRQPPPVSWAGQNPHMHSYTKGFTVEGGAPLLQIEEEGPTSFLLEHSKTILRRLTGHAVAGKEPFSLLAAADPRAPISSNNNNNPTTPNWTDFFLEPGKTQLLECVRRLRTHGTSFSIELPYERSDAEIRWFRVAGYCSSCMPGIMWGIMQDTTASRTRLDCAQRSLHQLKTLFEAEFCGFGVVDTADTGLIVETSAGLDAFLGASAVGRPSICLLPEPVEKLTTRSGSCVGAPIIIKEQEFPGAGLHQVTVTAVLDSESPGDLLFALRDDRRKQSILGLQRIIHAMHAT</sequence>
<dbReference type="OMA" id="ICLLPEP"/>
<organism evidence="2 3">
    <name type="scientific">Eimeria acervulina</name>
    <name type="common">Coccidian parasite</name>
    <dbReference type="NCBI Taxonomy" id="5801"/>
    <lineage>
        <taxon>Eukaryota</taxon>
        <taxon>Sar</taxon>
        <taxon>Alveolata</taxon>
        <taxon>Apicomplexa</taxon>
        <taxon>Conoidasida</taxon>
        <taxon>Coccidia</taxon>
        <taxon>Eucoccidiorida</taxon>
        <taxon>Eimeriorina</taxon>
        <taxon>Eimeriidae</taxon>
        <taxon>Eimeria</taxon>
    </lineage>
</organism>
<reference evidence="2" key="2">
    <citation type="submission" date="2013-10" db="EMBL/GenBank/DDBJ databases">
        <authorList>
            <person name="Aslett M."/>
        </authorList>
    </citation>
    <scope>NUCLEOTIDE SEQUENCE</scope>
    <source>
        <strain evidence="2">Houghton</strain>
    </source>
</reference>
<dbReference type="AlphaFoldDB" id="U6GS24"/>
<proteinExistence type="predicted"/>
<feature type="region of interest" description="Disordered" evidence="1">
    <location>
        <begin position="248"/>
        <end position="307"/>
    </location>
</feature>
<dbReference type="GeneID" id="25271293"/>
<dbReference type="RefSeq" id="XP_013247777.1">
    <property type="nucleotide sequence ID" value="XM_013392323.1"/>
</dbReference>
<evidence type="ECO:0000256" key="1">
    <source>
        <dbReference type="SAM" id="MobiDB-lite"/>
    </source>
</evidence>
<feature type="region of interest" description="Disordered" evidence="1">
    <location>
        <begin position="328"/>
        <end position="370"/>
    </location>
</feature>
<evidence type="ECO:0008006" key="4">
    <source>
        <dbReference type="Google" id="ProtNLM"/>
    </source>
</evidence>
<accession>U6GS24</accession>